<dbReference type="Pfam" id="PF00072">
    <property type="entry name" value="Response_reg"/>
    <property type="match status" value="1"/>
</dbReference>
<keyword evidence="1 6" id="KW-0597">Phosphoprotein</keyword>
<sequence>MKVLLVEDETKVAHFISTGLEEEGYAIDTAYDGKKALELLKETTYDIILLDLMIPEVSGLDVLKNIRDRGMNTPVLIITAKSSKEDVVKGLDTGSDDYLTKPFSFDELVARMRALLRRSRKADSHILEYKDIVLNPYNRKLVIAMGEVELTEKEFLIMEVMLKNSEKPLTRKEIAEYVWQSQADSTNIVDVYVNFLRKKIESVTTKKYIHTVRGTGYVLREEDEKG</sequence>
<dbReference type="Gene3D" id="1.10.10.10">
    <property type="entry name" value="Winged helix-like DNA-binding domain superfamily/Winged helix DNA-binding domain"/>
    <property type="match status" value="1"/>
</dbReference>
<evidence type="ECO:0000256" key="7">
    <source>
        <dbReference type="PROSITE-ProRule" id="PRU01091"/>
    </source>
</evidence>
<dbReference type="PROSITE" id="PS50110">
    <property type="entry name" value="RESPONSE_REGULATORY"/>
    <property type="match status" value="1"/>
</dbReference>
<feature type="domain" description="OmpR/PhoB-type" evidence="9">
    <location>
        <begin position="124"/>
        <end position="221"/>
    </location>
</feature>
<dbReference type="InterPro" id="IPR011006">
    <property type="entry name" value="CheY-like_superfamily"/>
</dbReference>
<dbReference type="Gene3D" id="3.40.50.2300">
    <property type="match status" value="1"/>
</dbReference>
<dbReference type="InterPro" id="IPR039420">
    <property type="entry name" value="WalR-like"/>
</dbReference>
<evidence type="ECO:0000313" key="11">
    <source>
        <dbReference type="Proteomes" id="UP000777265"/>
    </source>
</evidence>
<dbReference type="InterPro" id="IPR001867">
    <property type="entry name" value="OmpR/PhoB-type_DNA-bd"/>
</dbReference>
<accession>A0A971M6J4</accession>
<dbReference type="Proteomes" id="UP000777265">
    <property type="component" value="Unassembled WGS sequence"/>
</dbReference>
<reference evidence="10" key="1">
    <citation type="journal article" date="2020" name="Biotechnol. Biofuels">
        <title>New insights from the biogas microbiome by comprehensive genome-resolved metagenomics of nearly 1600 species originating from multiple anaerobic digesters.</title>
        <authorList>
            <person name="Campanaro S."/>
            <person name="Treu L."/>
            <person name="Rodriguez-R L.M."/>
            <person name="Kovalovszki A."/>
            <person name="Ziels R.M."/>
            <person name="Maus I."/>
            <person name="Zhu X."/>
            <person name="Kougias P.G."/>
            <person name="Basile A."/>
            <person name="Luo G."/>
            <person name="Schluter A."/>
            <person name="Konstantinidis K.T."/>
            <person name="Angelidaki I."/>
        </authorList>
    </citation>
    <scope>NUCLEOTIDE SEQUENCE</scope>
    <source>
        <strain evidence="10">AS06rmzACSIP_7</strain>
    </source>
</reference>
<dbReference type="FunFam" id="3.40.50.2300:FF:000002">
    <property type="entry name" value="DNA-binding response regulator PhoP"/>
    <property type="match status" value="1"/>
</dbReference>
<dbReference type="PANTHER" id="PTHR48111:SF22">
    <property type="entry name" value="REGULATOR OF RPOS"/>
    <property type="match status" value="1"/>
</dbReference>
<dbReference type="GO" id="GO:0000156">
    <property type="term" value="F:phosphorelay response regulator activity"/>
    <property type="evidence" value="ECO:0007669"/>
    <property type="project" value="TreeGrafter"/>
</dbReference>
<keyword evidence="3" id="KW-0805">Transcription regulation</keyword>
<organism evidence="10 11">
    <name type="scientific">Syntrophorhabdus aromaticivorans</name>
    <dbReference type="NCBI Taxonomy" id="328301"/>
    <lineage>
        <taxon>Bacteria</taxon>
        <taxon>Pseudomonadati</taxon>
        <taxon>Thermodesulfobacteriota</taxon>
        <taxon>Syntrophorhabdia</taxon>
        <taxon>Syntrophorhabdales</taxon>
        <taxon>Syntrophorhabdaceae</taxon>
        <taxon>Syntrophorhabdus</taxon>
    </lineage>
</organism>
<dbReference type="Gene3D" id="6.10.250.690">
    <property type="match status" value="1"/>
</dbReference>
<dbReference type="GO" id="GO:0000976">
    <property type="term" value="F:transcription cis-regulatory region binding"/>
    <property type="evidence" value="ECO:0007669"/>
    <property type="project" value="TreeGrafter"/>
</dbReference>
<dbReference type="GO" id="GO:0005829">
    <property type="term" value="C:cytosol"/>
    <property type="evidence" value="ECO:0007669"/>
    <property type="project" value="TreeGrafter"/>
</dbReference>
<dbReference type="InterPro" id="IPR001789">
    <property type="entry name" value="Sig_transdc_resp-reg_receiver"/>
</dbReference>
<dbReference type="SMART" id="SM00862">
    <property type="entry name" value="Trans_reg_C"/>
    <property type="match status" value="1"/>
</dbReference>
<protein>
    <submittedName>
        <fullName evidence="10">Response regulator transcription factor</fullName>
    </submittedName>
</protein>
<evidence type="ECO:0000256" key="2">
    <source>
        <dbReference type="ARBA" id="ARBA00023012"/>
    </source>
</evidence>
<reference evidence="10" key="2">
    <citation type="submission" date="2020-01" db="EMBL/GenBank/DDBJ databases">
        <authorList>
            <person name="Campanaro S."/>
        </authorList>
    </citation>
    <scope>NUCLEOTIDE SEQUENCE</scope>
    <source>
        <strain evidence="10">AS06rmzACSIP_7</strain>
    </source>
</reference>
<gene>
    <name evidence="10" type="ORF">GXY80_14670</name>
</gene>
<dbReference type="GO" id="GO:0006355">
    <property type="term" value="P:regulation of DNA-templated transcription"/>
    <property type="evidence" value="ECO:0007669"/>
    <property type="project" value="InterPro"/>
</dbReference>
<feature type="domain" description="Response regulatory" evidence="8">
    <location>
        <begin position="2"/>
        <end position="116"/>
    </location>
</feature>
<evidence type="ECO:0000256" key="5">
    <source>
        <dbReference type="ARBA" id="ARBA00023163"/>
    </source>
</evidence>
<dbReference type="AlphaFoldDB" id="A0A971M6J4"/>
<evidence type="ECO:0000256" key="4">
    <source>
        <dbReference type="ARBA" id="ARBA00023125"/>
    </source>
</evidence>
<feature type="modified residue" description="4-aspartylphosphate" evidence="6">
    <location>
        <position position="51"/>
    </location>
</feature>
<dbReference type="CDD" id="cd00383">
    <property type="entry name" value="trans_reg_C"/>
    <property type="match status" value="1"/>
</dbReference>
<keyword evidence="4 7" id="KW-0238">DNA-binding</keyword>
<dbReference type="PROSITE" id="PS51755">
    <property type="entry name" value="OMPR_PHOB"/>
    <property type="match status" value="1"/>
</dbReference>
<evidence type="ECO:0000313" key="10">
    <source>
        <dbReference type="EMBL" id="NLW36698.1"/>
    </source>
</evidence>
<name>A0A971M6J4_9BACT</name>
<evidence type="ECO:0000259" key="8">
    <source>
        <dbReference type="PROSITE" id="PS50110"/>
    </source>
</evidence>
<keyword evidence="2" id="KW-0902">Two-component regulatory system</keyword>
<dbReference type="SUPFAM" id="SSF52172">
    <property type="entry name" value="CheY-like"/>
    <property type="match status" value="1"/>
</dbReference>
<evidence type="ECO:0000259" key="9">
    <source>
        <dbReference type="PROSITE" id="PS51755"/>
    </source>
</evidence>
<dbReference type="EMBL" id="JAAYEE010000285">
    <property type="protein sequence ID" value="NLW36698.1"/>
    <property type="molecule type" value="Genomic_DNA"/>
</dbReference>
<dbReference type="InterPro" id="IPR036388">
    <property type="entry name" value="WH-like_DNA-bd_sf"/>
</dbReference>
<comment type="caution">
    <text evidence="10">The sequence shown here is derived from an EMBL/GenBank/DDBJ whole genome shotgun (WGS) entry which is preliminary data.</text>
</comment>
<dbReference type="PANTHER" id="PTHR48111">
    <property type="entry name" value="REGULATOR OF RPOS"/>
    <property type="match status" value="1"/>
</dbReference>
<evidence type="ECO:0000256" key="3">
    <source>
        <dbReference type="ARBA" id="ARBA00023015"/>
    </source>
</evidence>
<keyword evidence="5" id="KW-0804">Transcription</keyword>
<dbReference type="SMART" id="SM00448">
    <property type="entry name" value="REC"/>
    <property type="match status" value="1"/>
</dbReference>
<dbReference type="Pfam" id="PF00486">
    <property type="entry name" value="Trans_reg_C"/>
    <property type="match status" value="1"/>
</dbReference>
<evidence type="ECO:0000256" key="6">
    <source>
        <dbReference type="PROSITE-ProRule" id="PRU00169"/>
    </source>
</evidence>
<proteinExistence type="predicted"/>
<dbReference type="GO" id="GO:0032993">
    <property type="term" value="C:protein-DNA complex"/>
    <property type="evidence" value="ECO:0007669"/>
    <property type="project" value="TreeGrafter"/>
</dbReference>
<dbReference type="CDD" id="cd17624">
    <property type="entry name" value="REC_OmpR_PmrA-like"/>
    <property type="match status" value="1"/>
</dbReference>
<evidence type="ECO:0000256" key="1">
    <source>
        <dbReference type="ARBA" id="ARBA00022553"/>
    </source>
</evidence>
<feature type="DNA-binding region" description="OmpR/PhoB-type" evidence="7">
    <location>
        <begin position="124"/>
        <end position="221"/>
    </location>
</feature>